<comment type="caution">
    <text evidence="2">The sequence shown here is derived from an EMBL/GenBank/DDBJ whole genome shotgun (WGS) entry which is preliminary data.</text>
</comment>
<accession>A0A2A4MPA1</accession>
<proteinExistence type="predicted"/>
<gene>
    <name evidence="2" type="ORF">COC19_04760</name>
</gene>
<feature type="signal peptide" evidence="1">
    <location>
        <begin position="1"/>
        <end position="21"/>
    </location>
</feature>
<dbReference type="EMBL" id="NVQR01000067">
    <property type="protein sequence ID" value="PCH61446.1"/>
    <property type="molecule type" value="Genomic_DNA"/>
</dbReference>
<dbReference type="AlphaFoldDB" id="A0A2A4MPA1"/>
<dbReference type="Proteomes" id="UP000218172">
    <property type="component" value="Unassembled WGS sequence"/>
</dbReference>
<reference evidence="3" key="1">
    <citation type="submission" date="2017-08" db="EMBL/GenBank/DDBJ databases">
        <title>A dynamic microbial community with high functional redundancy inhabits the cold, oxic subseafloor aquifer.</title>
        <authorList>
            <person name="Tully B.J."/>
            <person name="Wheat C.G."/>
            <person name="Glazer B.T."/>
            <person name="Huber J.A."/>
        </authorList>
    </citation>
    <scope>NUCLEOTIDE SEQUENCE [LARGE SCALE GENOMIC DNA]</scope>
</reference>
<name>A0A2A4MPA1_9GAMM</name>
<keyword evidence="1" id="KW-0732">Signal</keyword>
<evidence type="ECO:0000313" key="3">
    <source>
        <dbReference type="Proteomes" id="UP000218172"/>
    </source>
</evidence>
<evidence type="ECO:0000313" key="2">
    <source>
        <dbReference type="EMBL" id="PCH61446.1"/>
    </source>
</evidence>
<feature type="chain" id="PRO_5012811027" evidence="1">
    <location>
        <begin position="22"/>
        <end position="288"/>
    </location>
</feature>
<protein>
    <submittedName>
        <fullName evidence="2">Uncharacterized protein</fullName>
    </submittedName>
</protein>
<sequence length="288" mass="31550">MKIKIIISVLSIFLFANATLAADNCYEFIQQEQGISIAITVSGLETRALLNTSLMPIWMSRTLADKLSLEIEAAPAGGGRRGSMPRLDSVNDVPIEVFDQSMNMDQMFVRDIPGEMIGLSVLNFKELLVQIDYPQSNICFLPRASMDLEGAQNINMRSATTGAPAIEVSLNAGATVWLELQIDSPAALSIDYQLARDLNFIDEVDATGQHASLTATAETLQLGPFDLGNIAVAFPAEATRKRQMSRGVMRATSGRRGVETHGAVGHEIFKHFVLTIDFKEEHMHIWAP</sequence>
<evidence type="ECO:0000256" key="1">
    <source>
        <dbReference type="SAM" id="SignalP"/>
    </source>
</evidence>
<organism evidence="2 3">
    <name type="scientific">SAR86 cluster bacterium</name>
    <dbReference type="NCBI Taxonomy" id="2030880"/>
    <lineage>
        <taxon>Bacteria</taxon>
        <taxon>Pseudomonadati</taxon>
        <taxon>Pseudomonadota</taxon>
        <taxon>Gammaproteobacteria</taxon>
        <taxon>SAR86 cluster</taxon>
    </lineage>
</organism>